<dbReference type="HOGENOM" id="CLU_697839_0_0_6"/>
<reference evidence="1" key="1">
    <citation type="submission" date="2009-01" db="EMBL/GenBank/DDBJ databases">
        <title>Complete sequence of chromosome of Francisella philomiragia subsp. philomiragia ATCC 25017.</title>
        <authorList>
            <consortium name="US DOE Joint Genome Institute"/>
            <person name="Copeland A."/>
            <person name="Lucas S."/>
            <person name="Lapidus A."/>
            <person name="Barry K."/>
            <person name="Detter J.C."/>
            <person name="Glavina del Rio T."/>
            <person name="Hammon N."/>
            <person name="Israni S."/>
            <person name="Dalin E."/>
            <person name="Tice H."/>
            <person name="Pitluck S."/>
            <person name="Chain P."/>
            <person name="Malfatti S."/>
            <person name="Shin M."/>
            <person name="Vergez L."/>
            <person name="Schmutz J."/>
            <person name="Larimer F."/>
            <person name="Land M."/>
            <person name="Hauser L."/>
            <person name="Richardson P."/>
        </authorList>
    </citation>
    <scope>NUCLEOTIDE SEQUENCE</scope>
    <source>
        <strain evidence="1">ATCC 25017</strain>
    </source>
</reference>
<evidence type="ECO:0008006" key="2">
    <source>
        <dbReference type="Google" id="ProtNLM"/>
    </source>
</evidence>
<dbReference type="AlphaFoldDB" id="B0TY59"/>
<protein>
    <recommendedName>
        <fullName evidence="2">Lactonase, 7-bladed beta-propeller family protein</fullName>
    </recommendedName>
</protein>
<organism evidence="1">
    <name type="scientific">Francisella philomiragia subsp. philomiragia (strain ATCC 25017 / CCUG 19701 / FSC 153 / O#319-036)</name>
    <dbReference type="NCBI Taxonomy" id="484022"/>
    <lineage>
        <taxon>Bacteria</taxon>
        <taxon>Pseudomonadati</taxon>
        <taxon>Pseudomonadota</taxon>
        <taxon>Gammaproteobacteria</taxon>
        <taxon>Thiotrichales</taxon>
        <taxon>Francisellaceae</taxon>
        <taxon>Francisella</taxon>
    </lineage>
</organism>
<accession>B0TY59</accession>
<evidence type="ECO:0000313" key="1">
    <source>
        <dbReference type="EMBL" id="ABZ86301.1"/>
    </source>
</evidence>
<gene>
    <name evidence="1" type="ordered locus">Fphi_0081</name>
</gene>
<proteinExistence type="predicted"/>
<dbReference type="EMBL" id="CP000937">
    <property type="protein sequence ID" value="ABZ86301.1"/>
    <property type="molecule type" value="Genomic_DNA"/>
</dbReference>
<sequence length="405" mass="45834">MLSKLFESIIMKNIFLTFLSLFFLQISQAYFVKIAKDNHMSQPGYITTIYESNVQATAVNSDQTKLFTVFRPSDNYCLSVTKLSYSINNTGSITSCFDNKHTVGNKVNKIILDKLGKTFYLLSNYNILAYNISPITNRINGQIFRKRFIQKIIDAKLVDEGKYLYLLTTSDKSQKGKLIIYRVNTDGSLDELNIVTLNYKPKKIIFDNIERVYIQSDKSIYFYSFLRNAKVIKDEKIITISSGEISDFSVITESSTESRVLLAGHSGAEGLEIGFISIYNFSSDIVRQIDNRVYKDFPKKIVTYKGEFDGQSKVLVAFNSKFSSGIVGSMKLLSDEYKVNGSFIDLLQNNNLVEVVYSNSVATYDLKEGLLLSNLFLNDGSNNSSFISNNFFGAGNEKNINIFQL</sequence>
<name>B0TY59_FRAP2</name>
<dbReference type="KEGG" id="fph:Fphi_0081"/>